<organism evidence="1">
    <name type="scientific">marine sediment metagenome</name>
    <dbReference type="NCBI Taxonomy" id="412755"/>
    <lineage>
        <taxon>unclassified sequences</taxon>
        <taxon>metagenomes</taxon>
        <taxon>ecological metagenomes</taxon>
    </lineage>
</organism>
<accession>X1PKA1</accession>
<dbReference type="EMBL" id="BARV01027938">
    <property type="protein sequence ID" value="GAI42946.1"/>
    <property type="molecule type" value="Genomic_DNA"/>
</dbReference>
<comment type="caution">
    <text evidence="1">The sequence shown here is derived from an EMBL/GenBank/DDBJ whole genome shotgun (WGS) entry which is preliminary data.</text>
</comment>
<name>X1PKA1_9ZZZZ</name>
<sequence>MAKKGTIIVLTGIIVMFVSLSGHAQQKGTFGLGFIIGNPTGISMK</sequence>
<proteinExistence type="predicted"/>
<feature type="non-terminal residue" evidence="1">
    <location>
        <position position="45"/>
    </location>
</feature>
<reference evidence="1" key="1">
    <citation type="journal article" date="2014" name="Front. Microbiol.">
        <title>High frequency of phylogenetically diverse reductive dehalogenase-homologous genes in deep subseafloor sedimentary metagenomes.</title>
        <authorList>
            <person name="Kawai M."/>
            <person name="Futagami T."/>
            <person name="Toyoda A."/>
            <person name="Takaki Y."/>
            <person name="Nishi S."/>
            <person name="Hori S."/>
            <person name="Arai W."/>
            <person name="Tsubouchi T."/>
            <person name="Morono Y."/>
            <person name="Uchiyama I."/>
            <person name="Ito T."/>
            <person name="Fujiyama A."/>
            <person name="Inagaki F."/>
            <person name="Takami H."/>
        </authorList>
    </citation>
    <scope>NUCLEOTIDE SEQUENCE</scope>
    <source>
        <strain evidence="1">Expedition CK06-06</strain>
    </source>
</reference>
<dbReference type="AlphaFoldDB" id="X1PKA1"/>
<gene>
    <name evidence="1" type="ORF">S06H3_44856</name>
</gene>
<evidence type="ECO:0000313" key="1">
    <source>
        <dbReference type="EMBL" id="GAI42946.1"/>
    </source>
</evidence>
<protein>
    <submittedName>
        <fullName evidence="1">Uncharacterized protein</fullName>
    </submittedName>
</protein>